<organism evidence="1 2">
    <name type="scientific">Metarhizium robertsii</name>
    <dbReference type="NCBI Taxonomy" id="568076"/>
    <lineage>
        <taxon>Eukaryota</taxon>
        <taxon>Fungi</taxon>
        <taxon>Dikarya</taxon>
        <taxon>Ascomycota</taxon>
        <taxon>Pezizomycotina</taxon>
        <taxon>Sordariomycetes</taxon>
        <taxon>Hypocreomycetidae</taxon>
        <taxon>Hypocreales</taxon>
        <taxon>Clavicipitaceae</taxon>
        <taxon>Metarhizium</taxon>
    </lineage>
</organism>
<reference evidence="1 2" key="1">
    <citation type="submission" date="2014-02" db="EMBL/GenBank/DDBJ databases">
        <title>The genome sequence of the entomopathogenic fungus Metarhizium robertsii ARSEF 2575.</title>
        <authorList>
            <person name="Giuliano Garisto Donzelli B."/>
            <person name="Roe B.A."/>
            <person name="Macmil S.L."/>
            <person name="Krasnoff S.B."/>
            <person name="Gibson D.M."/>
        </authorList>
    </citation>
    <scope>NUCLEOTIDE SEQUENCE [LARGE SCALE GENOMIC DNA]</scope>
    <source>
        <strain evidence="1 2">ARSEF 2575</strain>
    </source>
</reference>
<dbReference type="HOGENOM" id="CLU_085795_3_1_1"/>
<protein>
    <recommendedName>
        <fullName evidence="3">Phosphoglycerate mutase family protein</fullName>
    </recommendedName>
</protein>
<proteinExistence type="predicted"/>
<dbReference type="OrthoDB" id="4939699at2759"/>
<accession>A0A014QUS7</accession>
<sequence length="153" mass="17498">MKFINFIAFIAAATAAIINTRPNYFLIRHAEKNRDGTISSQGIKREHCLVHLFGRHSKYNIRHIIAPKRHFGDYIYTSQRPYNTTLLLADSLGIQIDESCEFTDTECAGRKALNYRGPGNVLIAWEHERLPNVSRAIGGHNVKKYPGENRLFK</sequence>
<evidence type="ECO:0000313" key="2">
    <source>
        <dbReference type="Proteomes" id="UP000030151"/>
    </source>
</evidence>
<name>A0A014QUS7_9HYPO</name>
<evidence type="ECO:0000313" key="1">
    <source>
        <dbReference type="EMBL" id="EXU97350.1"/>
    </source>
</evidence>
<gene>
    <name evidence="1" type="ORF">X797_009632</name>
</gene>
<comment type="caution">
    <text evidence="1">The sequence shown here is derived from an EMBL/GenBank/DDBJ whole genome shotgun (WGS) entry which is preliminary data.</text>
</comment>
<dbReference type="Proteomes" id="UP000030151">
    <property type="component" value="Unassembled WGS sequence"/>
</dbReference>
<dbReference type="EMBL" id="JELW01000038">
    <property type="protein sequence ID" value="EXU97350.1"/>
    <property type="molecule type" value="Genomic_DNA"/>
</dbReference>
<evidence type="ECO:0008006" key="3">
    <source>
        <dbReference type="Google" id="ProtNLM"/>
    </source>
</evidence>
<dbReference type="AlphaFoldDB" id="A0A014QUS7"/>